<keyword evidence="5" id="KW-1185">Reference proteome</keyword>
<feature type="signal peptide" evidence="3">
    <location>
        <begin position="1"/>
        <end position="23"/>
    </location>
</feature>
<dbReference type="EMBL" id="JARJCW010000132">
    <property type="protein sequence ID" value="KAJ7191509.1"/>
    <property type="molecule type" value="Genomic_DNA"/>
</dbReference>
<evidence type="ECO:0008006" key="6">
    <source>
        <dbReference type="Google" id="ProtNLM"/>
    </source>
</evidence>
<sequence>MVRTNVIRSLLCILWVFFSTVYAGFIPATIGSSSIVYPTHIHSNHISLLSLSCAPVRRGIAPTTQPDSTSPPRSTLVALLDTPAFVATLVVAIIALTALGALLCLVYRSYRTRRAWARTQNPPPPEAYRTSDDGSRRQLSITKVVISPLGSPSPSPAAIRPPSPVFSESSRYSNMSEFLSSDFDHIQRELRRGLSFVPTQTEPSTRPASRSSLGTTRTGGTVTRNNSAATVDAQRQRERGRRHGVLWDVDTGGWRRYVRDAVDATGAAGTAETRREGEATQGSSRSSVATTSPRSGERTRVPSRGSLGTLTMASSPGDLTPARTPSRASVGTMKTHSSMRSVKRNAAAPAGSPRKLSQKSQALWDVEAQRWLIFNLRDVLDASGADNRSM</sequence>
<gene>
    <name evidence="4" type="ORF">GGX14DRAFT_701587</name>
</gene>
<dbReference type="Proteomes" id="UP001219525">
    <property type="component" value="Unassembled WGS sequence"/>
</dbReference>
<feature type="compositionally biased region" description="Polar residues" evidence="1">
    <location>
        <begin position="280"/>
        <end position="294"/>
    </location>
</feature>
<reference evidence="4" key="1">
    <citation type="submission" date="2023-03" db="EMBL/GenBank/DDBJ databases">
        <title>Massive genome expansion in bonnet fungi (Mycena s.s.) driven by repeated elements and novel gene families across ecological guilds.</title>
        <authorList>
            <consortium name="Lawrence Berkeley National Laboratory"/>
            <person name="Harder C.B."/>
            <person name="Miyauchi S."/>
            <person name="Viragh M."/>
            <person name="Kuo A."/>
            <person name="Thoen E."/>
            <person name="Andreopoulos B."/>
            <person name="Lu D."/>
            <person name="Skrede I."/>
            <person name="Drula E."/>
            <person name="Henrissat B."/>
            <person name="Morin E."/>
            <person name="Kohler A."/>
            <person name="Barry K."/>
            <person name="LaButti K."/>
            <person name="Morin E."/>
            <person name="Salamov A."/>
            <person name="Lipzen A."/>
            <person name="Mereny Z."/>
            <person name="Hegedus B."/>
            <person name="Baldrian P."/>
            <person name="Stursova M."/>
            <person name="Weitz H."/>
            <person name="Taylor A."/>
            <person name="Grigoriev I.V."/>
            <person name="Nagy L.G."/>
            <person name="Martin F."/>
            <person name="Kauserud H."/>
        </authorList>
    </citation>
    <scope>NUCLEOTIDE SEQUENCE</scope>
    <source>
        <strain evidence="4">9144</strain>
    </source>
</reference>
<keyword evidence="2" id="KW-0472">Membrane</keyword>
<keyword evidence="3" id="KW-0732">Signal</keyword>
<evidence type="ECO:0000313" key="5">
    <source>
        <dbReference type="Proteomes" id="UP001219525"/>
    </source>
</evidence>
<feature type="compositionally biased region" description="Polar residues" evidence="1">
    <location>
        <begin position="326"/>
        <end position="340"/>
    </location>
</feature>
<feature type="compositionally biased region" description="Polar residues" evidence="1">
    <location>
        <begin position="197"/>
        <end position="208"/>
    </location>
</feature>
<keyword evidence="2" id="KW-0812">Transmembrane</keyword>
<comment type="caution">
    <text evidence="4">The sequence shown here is derived from an EMBL/GenBank/DDBJ whole genome shotgun (WGS) entry which is preliminary data.</text>
</comment>
<evidence type="ECO:0000256" key="3">
    <source>
        <dbReference type="SAM" id="SignalP"/>
    </source>
</evidence>
<proteinExistence type="predicted"/>
<feature type="region of interest" description="Disordered" evidence="1">
    <location>
        <begin position="194"/>
        <end position="239"/>
    </location>
</feature>
<evidence type="ECO:0000256" key="2">
    <source>
        <dbReference type="SAM" id="Phobius"/>
    </source>
</evidence>
<keyword evidence="2" id="KW-1133">Transmembrane helix</keyword>
<accession>A0AAD6UP48</accession>
<evidence type="ECO:0000256" key="1">
    <source>
        <dbReference type="SAM" id="MobiDB-lite"/>
    </source>
</evidence>
<feature type="region of interest" description="Disordered" evidence="1">
    <location>
        <begin position="266"/>
        <end position="358"/>
    </location>
</feature>
<feature type="transmembrane region" description="Helical" evidence="2">
    <location>
        <begin position="84"/>
        <end position="107"/>
    </location>
</feature>
<feature type="compositionally biased region" description="Low complexity" evidence="1">
    <location>
        <begin position="209"/>
        <end position="224"/>
    </location>
</feature>
<feature type="chain" id="PRO_5042075548" description="Transmembrane protein" evidence="3">
    <location>
        <begin position="24"/>
        <end position="390"/>
    </location>
</feature>
<evidence type="ECO:0000313" key="4">
    <source>
        <dbReference type="EMBL" id="KAJ7191509.1"/>
    </source>
</evidence>
<protein>
    <recommendedName>
        <fullName evidence="6">Transmembrane protein</fullName>
    </recommendedName>
</protein>
<organism evidence="4 5">
    <name type="scientific">Mycena pura</name>
    <dbReference type="NCBI Taxonomy" id="153505"/>
    <lineage>
        <taxon>Eukaryota</taxon>
        <taxon>Fungi</taxon>
        <taxon>Dikarya</taxon>
        <taxon>Basidiomycota</taxon>
        <taxon>Agaricomycotina</taxon>
        <taxon>Agaricomycetes</taxon>
        <taxon>Agaricomycetidae</taxon>
        <taxon>Agaricales</taxon>
        <taxon>Marasmiineae</taxon>
        <taxon>Mycenaceae</taxon>
        <taxon>Mycena</taxon>
    </lineage>
</organism>
<dbReference type="AlphaFoldDB" id="A0AAD6UP48"/>
<name>A0AAD6UP48_9AGAR</name>